<proteinExistence type="predicted"/>
<sequence length="80" mass="8920">MREERHPSSTIMCTSMKCAITQSGRMTTVLFTALLKNNVAPNSLPLKLAKSIKSNMFPLLSLIICVIRLDTLKSRDVIRA</sequence>
<evidence type="ECO:0000313" key="2">
    <source>
        <dbReference type="Proteomes" id="UP000824380"/>
    </source>
</evidence>
<dbReference type="Proteomes" id="UP000824380">
    <property type="component" value="Chromosome 3"/>
</dbReference>
<reference evidence="1" key="1">
    <citation type="submission" date="2022-07" db="EMBL/GenBank/DDBJ databases">
        <title>Venturia canescens Genome.</title>
        <authorList>
            <person name="Burke G.R."/>
            <person name="Simmonds T.J."/>
            <person name="Geib S.M."/>
        </authorList>
    </citation>
    <scope>NUCLEOTIDE SEQUENCE</scope>
    <source>
        <strain evidence="1">UGA</strain>
    </source>
</reference>
<evidence type="ECO:0000313" key="1">
    <source>
        <dbReference type="EMBL" id="KAI5630586.1"/>
    </source>
</evidence>
<organism evidence="1 2">
    <name type="scientific">Venturia canescens</name>
    <dbReference type="NCBI Taxonomy" id="32260"/>
    <lineage>
        <taxon>Eukaryota</taxon>
        <taxon>Metazoa</taxon>
        <taxon>Ecdysozoa</taxon>
        <taxon>Arthropoda</taxon>
        <taxon>Hexapoda</taxon>
        <taxon>Insecta</taxon>
        <taxon>Pterygota</taxon>
        <taxon>Neoptera</taxon>
        <taxon>Endopterygota</taxon>
        <taxon>Hymenoptera</taxon>
        <taxon>Apocrita</taxon>
        <taxon>Ichneumonoidea</taxon>
        <taxon>Ichneumonidae</taxon>
        <taxon>Campopleginae</taxon>
        <taxon>Dusona group</taxon>
        <taxon>Venturia</taxon>
    </lineage>
</organism>
<keyword evidence="2" id="KW-1185">Reference proteome</keyword>
<comment type="caution">
    <text evidence="1">The sequence shown here is derived from an EMBL/GenBank/DDBJ whole genome shotgun (WGS) entry which is preliminary data.</text>
</comment>
<gene>
    <name evidence="1" type="ORF">KP791_000082</name>
</gene>
<accession>A0ACB9ZI79</accession>
<protein>
    <submittedName>
        <fullName evidence="1">Uncharacterized protein</fullName>
    </submittedName>
</protein>
<dbReference type="EMBL" id="CM033499">
    <property type="protein sequence ID" value="KAI5630586.1"/>
    <property type="molecule type" value="Genomic_DNA"/>
</dbReference>
<name>A0ACB9ZI79_9HYME</name>